<comment type="caution">
    <text evidence="8">The sequence shown here is derived from an EMBL/GenBank/DDBJ whole genome shotgun (WGS) entry which is preliminary data.</text>
</comment>
<dbReference type="Pfam" id="PF01509">
    <property type="entry name" value="TruB_N"/>
    <property type="match status" value="1"/>
</dbReference>
<keyword evidence="9" id="KW-1185">Reference proteome</keyword>
<evidence type="ECO:0000256" key="3">
    <source>
        <dbReference type="ARBA" id="ARBA00022694"/>
    </source>
</evidence>
<evidence type="ECO:0000256" key="4">
    <source>
        <dbReference type="ARBA" id="ARBA00023235"/>
    </source>
</evidence>
<evidence type="ECO:0000256" key="2">
    <source>
        <dbReference type="ARBA" id="ARBA00005642"/>
    </source>
</evidence>
<dbReference type="InterPro" id="IPR020103">
    <property type="entry name" value="PsdUridine_synth_cat_dom_sf"/>
</dbReference>
<feature type="domain" description="Pseudouridine synthase II N-terminal" evidence="6">
    <location>
        <begin position="28"/>
        <end position="190"/>
    </location>
</feature>
<dbReference type="EC" id="5.4.99.25" evidence="5"/>
<dbReference type="NCBIfam" id="TIGR00431">
    <property type="entry name" value="TruB"/>
    <property type="match status" value="1"/>
</dbReference>
<gene>
    <name evidence="5 8" type="primary">truB</name>
    <name evidence="8" type="ORF">WMN62_08295</name>
</gene>
<dbReference type="InterPro" id="IPR014780">
    <property type="entry name" value="tRNA_psdUridine_synth_TruB"/>
</dbReference>
<reference evidence="8 9" key="1">
    <citation type="submission" date="2024-03" db="EMBL/GenBank/DDBJ databases">
        <title>Whole genomes of four grape xylem sap localized bacterial endophytes.</title>
        <authorList>
            <person name="Kumar G."/>
            <person name="Savka M.A."/>
        </authorList>
    </citation>
    <scope>NUCLEOTIDE SEQUENCE [LARGE SCALE GENOMIC DNA]</scope>
    <source>
        <strain evidence="8 9">RIT_GXS8</strain>
    </source>
</reference>
<dbReference type="RefSeq" id="WP_340197615.1">
    <property type="nucleotide sequence ID" value="NZ_JBBKAP010000074.1"/>
</dbReference>
<organism evidence="8 9">
    <name type="scientific">Curtobacterium citreum</name>
    <dbReference type="NCBI Taxonomy" id="2036"/>
    <lineage>
        <taxon>Bacteria</taxon>
        <taxon>Bacillati</taxon>
        <taxon>Actinomycetota</taxon>
        <taxon>Actinomycetes</taxon>
        <taxon>Micrococcales</taxon>
        <taxon>Microbacteriaceae</taxon>
        <taxon>Curtobacterium</taxon>
    </lineage>
</organism>
<dbReference type="InterPro" id="IPR002501">
    <property type="entry name" value="PsdUridine_synth_N"/>
</dbReference>
<comment type="catalytic activity">
    <reaction evidence="1 5">
        <text>uridine(55) in tRNA = pseudouridine(55) in tRNA</text>
        <dbReference type="Rhea" id="RHEA:42532"/>
        <dbReference type="Rhea" id="RHEA-COMP:10101"/>
        <dbReference type="Rhea" id="RHEA-COMP:10102"/>
        <dbReference type="ChEBI" id="CHEBI:65314"/>
        <dbReference type="ChEBI" id="CHEBI:65315"/>
        <dbReference type="EC" id="5.4.99.25"/>
    </reaction>
</comment>
<dbReference type="SUPFAM" id="SSF55120">
    <property type="entry name" value="Pseudouridine synthase"/>
    <property type="match status" value="1"/>
</dbReference>
<comment type="function">
    <text evidence="5">Responsible for synthesis of pseudouridine from uracil-55 in the psi GC loop of transfer RNAs.</text>
</comment>
<dbReference type="EMBL" id="JBBLYY010000043">
    <property type="protein sequence ID" value="MEK0171467.1"/>
    <property type="molecule type" value="Genomic_DNA"/>
</dbReference>
<evidence type="ECO:0000256" key="1">
    <source>
        <dbReference type="ARBA" id="ARBA00000385"/>
    </source>
</evidence>
<dbReference type="Gene3D" id="3.30.2350.10">
    <property type="entry name" value="Pseudouridine synthase"/>
    <property type="match status" value="1"/>
</dbReference>
<dbReference type="Proteomes" id="UP001370299">
    <property type="component" value="Unassembled WGS sequence"/>
</dbReference>
<feature type="active site" description="Nucleophile" evidence="5">
    <location>
        <position position="43"/>
    </location>
</feature>
<name>A0ABU8YBK7_9MICO</name>
<sequence length="322" mass="33415">MLETVPDGILLVDKPQGISSHRVVSIARRRLGLKKVGHAGTLDPMATGLLLLGIGHSTRLLTHLVGLGKTYTATIRLGVSTDSDDADGTPTAATGVAAADVTDEAVERAVAQQRGQIDQVPSTVSAIKVDGRRAYDLARKGETVELRSRTVTVSRFDVTGRNDRTVTVDGAEVPVVDLDVVVTCSSGTYVRALARDVGATLGTGAHLTALRRTQVGPFDVADAIDLEDDAVDVRAALARPADVARRLFSSVSLDAAAAKDLTDGKRVAADHPDSDDPVAAVAAADDRLVGLVSVRRGLLRVITNFPAPAAAPAPAPQNGAHA</sequence>
<feature type="domain" description="tRNA pseudouridylate synthase B C-terminal" evidence="7">
    <location>
        <begin position="191"/>
        <end position="228"/>
    </location>
</feature>
<protein>
    <recommendedName>
        <fullName evidence="5">tRNA pseudouridine synthase B</fullName>
        <ecNumber evidence="5">5.4.99.25</ecNumber>
    </recommendedName>
    <alternativeName>
        <fullName evidence="5">tRNA pseudouridine(55) synthase</fullName>
        <shortName evidence="5">Psi55 synthase</shortName>
    </alternativeName>
    <alternativeName>
        <fullName evidence="5">tRNA pseudouridylate synthase</fullName>
    </alternativeName>
    <alternativeName>
        <fullName evidence="5">tRNA-uridine isomerase</fullName>
    </alternativeName>
</protein>
<evidence type="ECO:0000313" key="8">
    <source>
        <dbReference type="EMBL" id="MEK0171467.1"/>
    </source>
</evidence>
<dbReference type="PANTHER" id="PTHR13767">
    <property type="entry name" value="TRNA-PSEUDOURIDINE SYNTHASE"/>
    <property type="match status" value="1"/>
</dbReference>
<proteinExistence type="inferred from homology"/>
<dbReference type="PANTHER" id="PTHR13767:SF2">
    <property type="entry name" value="PSEUDOURIDYLATE SYNTHASE TRUB1"/>
    <property type="match status" value="1"/>
</dbReference>
<dbReference type="Gene3D" id="2.30.130.10">
    <property type="entry name" value="PUA domain"/>
    <property type="match status" value="1"/>
</dbReference>
<keyword evidence="3 5" id="KW-0819">tRNA processing</keyword>
<dbReference type="InterPro" id="IPR032819">
    <property type="entry name" value="TruB_C"/>
</dbReference>
<evidence type="ECO:0000259" key="6">
    <source>
        <dbReference type="Pfam" id="PF01509"/>
    </source>
</evidence>
<comment type="similarity">
    <text evidence="2 5">Belongs to the pseudouridine synthase TruB family. Type 1 subfamily.</text>
</comment>
<evidence type="ECO:0000259" key="7">
    <source>
        <dbReference type="Pfam" id="PF16198"/>
    </source>
</evidence>
<dbReference type="CDD" id="cd02573">
    <property type="entry name" value="PseudoU_synth_EcTruB"/>
    <property type="match status" value="1"/>
</dbReference>
<dbReference type="InterPro" id="IPR036974">
    <property type="entry name" value="PUA_sf"/>
</dbReference>
<dbReference type="Pfam" id="PF16198">
    <property type="entry name" value="TruB_C_2"/>
    <property type="match status" value="1"/>
</dbReference>
<accession>A0ABU8YBK7</accession>
<evidence type="ECO:0000313" key="9">
    <source>
        <dbReference type="Proteomes" id="UP001370299"/>
    </source>
</evidence>
<dbReference type="HAMAP" id="MF_01080">
    <property type="entry name" value="TruB_bact"/>
    <property type="match status" value="1"/>
</dbReference>
<keyword evidence="4 5" id="KW-0413">Isomerase</keyword>
<evidence type="ECO:0000256" key="5">
    <source>
        <dbReference type="HAMAP-Rule" id="MF_01080"/>
    </source>
</evidence>
<dbReference type="GO" id="GO:0160148">
    <property type="term" value="F:tRNA pseudouridine(55) synthase activity"/>
    <property type="evidence" value="ECO:0007669"/>
    <property type="project" value="UniProtKB-EC"/>
</dbReference>